<evidence type="ECO:0000259" key="2">
    <source>
        <dbReference type="PROSITE" id="PS50097"/>
    </source>
</evidence>
<dbReference type="SUPFAM" id="SSF54695">
    <property type="entry name" value="POZ domain"/>
    <property type="match status" value="1"/>
</dbReference>
<dbReference type="Gene3D" id="3.30.710.10">
    <property type="entry name" value="Potassium Channel Kv1.1, Chain A"/>
    <property type="match status" value="1"/>
</dbReference>
<dbReference type="InterPro" id="IPR011333">
    <property type="entry name" value="SKP1/BTB/POZ_sf"/>
</dbReference>
<dbReference type="InterPro" id="IPR000210">
    <property type="entry name" value="BTB/POZ_dom"/>
</dbReference>
<reference evidence="3 4" key="1">
    <citation type="submission" date="2024-05" db="EMBL/GenBank/DDBJ databases">
        <title>A draft genome resource for the thread blight pathogen Marasmius tenuissimus strain MS-2.</title>
        <authorList>
            <person name="Yulfo-Soto G.E."/>
            <person name="Baruah I.K."/>
            <person name="Amoako-Attah I."/>
            <person name="Bukari Y."/>
            <person name="Meinhardt L.W."/>
            <person name="Bailey B.A."/>
            <person name="Cohen S.P."/>
        </authorList>
    </citation>
    <scope>NUCLEOTIDE SEQUENCE [LARGE SCALE GENOMIC DNA]</scope>
    <source>
        <strain evidence="3 4">MS-2</strain>
    </source>
</reference>
<feature type="compositionally biased region" description="Pro residues" evidence="1">
    <location>
        <begin position="488"/>
        <end position="503"/>
    </location>
</feature>
<feature type="region of interest" description="Disordered" evidence="1">
    <location>
        <begin position="1"/>
        <end position="41"/>
    </location>
</feature>
<proteinExistence type="predicted"/>
<dbReference type="EMBL" id="JBBXMP010000004">
    <property type="protein sequence ID" value="KAL0071242.1"/>
    <property type="molecule type" value="Genomic_DNA"/>
</dbReference>
<protein>
    <recommendedName>
        <fullName evidence="2">BTB domain-containing protein</fullName>
    </recommendedName>
</protein>
<dbReference type="CDD" id="cd18186">
    <property type="entry name" value="BTB_POZ_ZBTB_KLHL-like"/>
    <property type="match status" value="1"/>
</dbReference>
<dbReference type="Proteomes" id="UP001437256">
    <property type="component" value="Unassembled WGS sequence"/>
</dbReference>
<name>A0ABR3ACY9_9AGAR</name>
<evidence type="ECO:0000256" key="1">
    <source>
        <dbReference type="SAM" id="MobiDB-lite"/>
    </source>
</evidence>
<feature type="compositionally biased region" description="Low complexity" evidence="1">
    <location>
        <begin position="446"/>
        <end position="468"/>
    </location>
</feature>
<keyword evidence="4" id="KW-1185">Reference proteome</keyword>
<sequence length="622" mass="68331">MNVHRDRPYSPQTVSPQSSLSGSLASLSSGGSSPVLVEGPTKIPSLNMHLEDAKESPTVHDSFVSNSLELYAPRQTSPAALVAPDHPFPRSQDQEPSRVLIYRASLNHHPEGVQGKDQERLRWRRYLLYPDLRPSYTGPIRGRDPIHLCDKFPCRSRSPPFAIEKHSKYRFIDANVSVVVEDRMRFDVHKHFLERDSFFLQGMFSARPNGPNGSYRLTGITIQEFESLLDFFYDGMYRISPTDTPIQSWVDLLAASTKLHFAKARDHAIAAIDDCQSFGGDYRISPARMIYLATTYEVRRWLEPAYAALIERDDLMSDEEAEMVGAKRVLMIAKAREAKLQQRLRRHTDYAGWAVPLNWQRDSSVLAAFHDPHTAPSSFPAFSAPIGSVPAPRPLTPSSYVSGVTGTTVSPMPRARPGPQWVASSSHIVPTHLSPLNRRVPSSMVSPYPFQTPSSPPTSLTPSSRASPLPHGMQRPISMDYPDMTRHYPPPPADQPMVPPPPGSTTSPSTPSSEPVGSMGTPTSTVSALPHTPVTSTTFASGPSTFTDTRPDPPPSTGPFLATLPPLPPSVSPEIPTVSYQSFNSVWGFPPLRPEGGGHRGSYSSSAPKSVTETVVDTIFDL</sequence>
<comment type="caution">
    <text evidence="3">The sequence shown here is derived from an EMBL/GenBank/DDBJ whole genome shotgun (WGS) entry which is preliminary data.</text>
</comment>
<evidence type="ECO:0000313" key="3">
    <source>
        <dbReference type="EMBL" id="KAL0071242.1"/>
    </source>
</evidence>
<dbReference type="PROSITE" id="PS50097">
    <property type="entry name" value="BTB"/>
    <property type="match status" value="1"/>
</dbReference>
<accession>A0ABR3ACY9</accession>
<feature type="compositionally biased region" description="Low complexity" evidence="1">
    <location>
        <begin position="504"/>
        <end position="518"/>
    </location>
</feature>
<feature type="compositionally biased region" description="Low complexity" evidence="1">
    <location>
        <begin position="18"/>
        <end position="33"/>
    </location>
</feature>
<feature type="compositionally biased region" description="Polar residues" evidence="1">
    <location>
        <begin position="520"/>
        <end position="548"/>
    </location>
</feature>
<evidence type="ECO:0000313" key="4">
    <source>
        <dbReference type="Proteomes" id="UP001437256"/>
    </source>
</evidence>
<dbReference type="SMART" id="SM00225">
    <property type="entry name" value="BTB"/>
    <property type="match status" value="1"/>
</dbReference>
<gene>
    <name evidence="3" type="ORF">AAF712_001808</name>
</gene>
<feature type="region of interest" description="Disordered" evidence="1">
    <location>
        <begin position="444"/>
        <end position="568"/>
    </location>
</feature>
<feature type="domain" description="BTB" evidence="2">
    <location>
        <begin position="174"/>
        <end position="241"/>
    </location>
</feature>
<dbReference type="Pfam" id="PF00651">
    <property type="entry name" value="BTB"/>
    <property type="match status" value="1"/>
</dbReference>
<organism evidence="3 4">
    <name type="scientific">Marasmius tenuissimus</name>
    <dbReference type="NCBI Taxonomy" id="585030"/>
    <lineage>
        <taxon>Eukaryota</taxon>
        <taxon>Fungi</taxon>
        <taxon>Dikarya</taxon>
        <taxon>Basidiomycota</taxon>
        <taxon>Agaricomycotina</taxon>
        <taxon>Agaricomycetes</taxon>
        <taxon>Agaricomycetidae</taxon>
        <taxon>Agaricales</taxon>
        <taxon>Marasmiineae</taxon>
        <taxon>Marasmiaceae</taxon>
        <taxon>Marasmius</taxon>
    </lineage>
</organism>